<dbReference type="InterPro" id="IPR050705">
    <property type="entry name" value="Cytochrome_P450_3A"/>
</dbReference>
<keyword evidence="5" id="KW-0560">Oxidoreductase</keyword>
<dbReference type="GO" id="GO:0016705">
    <property type="term" value="F:oxidoreductase activity, acting on paired donors, with incorporation or reduction of molecular oxygen"/>
    <property type="evidence" value="ECO:0007669"/>
    <property type="project" value="InterPro"/>
</dbReference>
<comment type="cofactor">
    <cofactor evidence="1">
        <name>heme</name>
        <dbReference type="ChEBI" id="CHEBI:30413"/>
    </cofactor>
</comment>
<evidence type="ECO:0000259" key="9">
    <source>
        <dbReference type="Pfam" id="PF16064"/>
    </source>
</evidence>
<evidence type="ECO:0000256" key="8">
    <source>
        <dbReference type="SAM" id="MobiDB-lite"/>
    </source>
</evidence>
<dbReference type="Pfam" id="PF00067">
    <property type="entry name" value="p450"/>
    <property type="match status" value="1"/>
</dbReference>
<evidence type="ECO:0000256" key="5">
    <source>
        <dbReference type="ARBA" id="ARBA00023002"/>
    </source>
</evidence>
<evidence type="ECO:0000313" key="11">
    <source>
        <dbReference type="Proteomes" id="UP000245119"/>
    </source>
</evidence>
<evidence type="ECO:0000256" key="3">
    <source>
        <dbReference type="ARBA" id="ARBA00022617"/>
    </source>
</evidence>
<gene>
    <name evidence="10" type="ORF">C0Q70_00989</name>
</gene>
<dbReference type="EMBL" id="PZQS01000001">
    <property type="protein sequence ID" value="PVD38375.1"/>
    <property type="molecule type" value="Genomic_DNA"/>
</dbReference>
<keyword evidence="6" id="KW-0408">Iron</keyword>
<comment type="similarity">
    <text evidence="2">Belongs to the cytochrome P450 family.</text>
</comment>
<feature type="domain" description="DUF4806" evidence="9">
    <location>
        <begin position="400"/>
        <end position="479"/>
    </location>
</feature>
<dbReference type="Proteomes" id="UP000245119">
    <property type="component" value="Linkage Group LG1"/>
</dbReference>
<comment type="caution">
    <text evidence="10">The sequence shown here is derived from an EMBL/GenBank/DDBJ whole genome shotgun (WGS) entry which is preliminary data.</text>
</comment>
<accession>A0A2T7PY71</accession>
<keyword evidence="4" id="KW-0479">Metal-binding</keyword>
<dbReference type="AlphaFoldDB" id="A0A2T7PY71"/>
<dbReference type="GO" id="GO:0008395">
    <property type="term" value="F:steroid hydroxylase activity"/>
    <property type="evidence" value="ECO:0007669"/>
    <property type="project" value="TreeGrafter"/>
</dbReference>
<reference evidence="10 11" key="1">
    <citation type="submission" date="2018-04" db="EMBL/GenBank/DDBJ databases">
        <title>The genome of golden apple snail Pomacea canaliculata provides insight into stress tolerance and invasive adaptation.</title>
        <authorList>
            <person name="Liu C."/>
            <person name="Liu B."/>
            <person name="Ren Y."/>
            <person name="Zhang Y."/>
            <person name="Wang H."/>
            <person name="Li S."/>
            <person name="Jiang F."/>
            <person name="Yin L."/>
            <person name="Zhang G."/>
            <person name="Qian W."/>
            <person name="Fan W."/>
        </authorList>
    </citation>
    <scope>NUCLEOTIDE SEQUENCE [LARGE SCALE GENOMIC DNA]</scope>
    <source>
        <strain evidence="10">SZHN2017</strain>
        <tissue evidence="10">Muscle</tissue>
    </source>
</reference>
<dbReference type="PANTHER" id="PTHR24302:SF15">
    <property type="entry name" value="FATTY-ACID PEROXYGENASE"/>
    <property type="match status" value="1"/>
</dbReference>
<dbReference type="InterPro" id="IPR002402">
    <property type="entry name" value="Cyt_P450_E_grp-II"/>
</dbReference>
<evidence type="ECO:0000256" key="6">
    <source>
        <dbReference type="ARBA" id="ARBA00023004"/>
    </source>
</evidence>
<dbReference type="STRING" id="400727.A0A2T7PY71"/>
<dbReference type="Gene3D" id="1.10.630.10">
    <property type="entry name" value="Cytochrome P450"/>
    <property type="match status" value="1"/>
</dbReference>
<dbReference type="PRINTS" id="PR00464">
    <property type="entry name" value="EP450II"/>
</dbReference>
<dbReference type="OrthoDB" id="1470350at2759"/>
<evidence type="ECO:0000256" key="2">
    <source>
        <dbReference type="ARBA" id="ARBA00010617"/>
    </source>
</evidence>
<sequence>METVFGVDIPLLLLLLPLVILLLCWRAVRWYNFWSSRGIPGPKPQLFFGNQWQMHKQGMQNSVREWSKLYGRVYGIFMNTQPMLVTNDLDIISSVMVKDFAYFTDRCDQFTDRIFSKTVFFARGRDWRRIRKIITPSFTSGKLRLMEYFINRCSEVLSENIQEIARSEGKINVREYCGTFTMNVIMGTVFGIQVNSQKDCQNQFVTNAEIFLEGGGVHKTIFQQLLTLTPFLNHLAVYLQNPKKNPLNFLLSAIGRIVADRKEETVPRKQTDFLQLLVNAETSEDFVDTAENEKSTTLQFMIYNLAVYPDVQQELLTRFKSSLETFSIEEKNKMVAQEKENIQDGFQDQKSSDQKGTLKQALQHIMSLLEELKMHMKDVKNRLAQSQPQEKENTSGELPEGIHLPLKSSEDVECLELDLQTDPGKLACLECYLRMRGGFNLKQVVRGILSLLFTNELARSYNFHGLKGKKGLKNHPFLLQTIQGSPSRPTVGPVCAFGGWADIGFPYGHRTSHMGPPPNATRGHS</sequence>
<name>A0A2T7PY71_POMCA</name>
<feature type="region of interest" description="Disordered" evidence="8">
    <location>
        <begin position="381"/>
        <end position="402"/>
    </location>
</feature>
<evidence type="ECO:0000256" key="1">
    <source>
        <dbReference type="ARBA" id="ARBA00001971"/>
    </source>
</evidence>
<dbReference type="GO" id="GO:0005506">
    <property type="term" value="F:iron ion binding"/>
    <property type="evidence" value="ECO:0007669"/>
    <property type="project" value="InterPro"/>
</dbReference>
<dbReference type="InterPro" id="IPR032071">
    <property type="entry name" value="DUF4806"/>
</dbReference>
<dbReference type="SUPFAM" id="SSF48264">
    <property type="entry name" value="Cytochrome P450"/>
    <property type="match status" value="1"/>
</dbReference>
<dbReference type="InterPro" id="IPR036396">
    <property type="entry name" value="Cyt_P450_sf"/>
</dbReference>
<organism evidence="10 11">
    <name type="scientific">Pomacea canaliculata</name>
    <name type="common">Golden apple snail</name>
    <dbReference type="NCBI Taxonomy" id="400727"/>
    <lineage>
        <taxon>Eukaryota</taxon>
        <taxon>Metazoa</taxon>
        <taxon>Spiralia</taxon>
        <taxon>Lophotrochozoa</taxon>
        <taxon>Mollusca</taxon>
        <taxon>Gastropoda</taxon>
        <taxon>Caenogastropoda</taxon>
        <taxon>Architaenioglossa</taxon>
        <taxon>Ampullarioidea</taxon>
        <taxon>Ampullariidae</taxon>
        <taxon>Pomacea</taxon>
    </lineage>
</organism>
<protein>
    <recommendedName>
        <fullName evidence="9">DUF4806 domain-containing protein</fullName>
    </recommendedName>
</protein>
<dbReference type="InterPro" id="IPR001128">
    <property type="entry name" value="Cyt_P450"/>
</dbReference>
<keyword evidence="11" id="KW-1185">Reference proteome</keyword>
<dbReference type="GO" id="GO:0020037">
    <property type="term" value="F:heme binding"/>
    <property type="evidence" value="ECO:0007669"/>
    <property type="project" value="InterPro"/>
</dbReference>
<proteinExistence type="inferred from homology"/>
<dbReference type="Pfam" id="PF16064">
    <property type="entry name" value="DUF4806"/>
    <property type="match status" value="1"/>
</dbReference>
<evidence type="ECO:0000256" key="4">
    <source>
        <dbReference type="ARBA" id="ARBA00022723"/>
    </source>
</evidence>
<dbReference type="PANTHER" id="PTHR24302">
    <property type="entry name" value="CYTOCHROME P450 FAMILY 3"/>
    <property type="match status" value="1"/>
</dbReference>
<evidence type="ECO:0000256" key="7">
    <source>
        <dbReference type="ARBA" id="ARBA00023033"/>
    </source>
</evidence>
<evidence type="ECO:0000313" key="10">
    <source>
        <dbReference type="EMBL" id="PVD38375.1"/>
    </source>
</evidence>
<keyword evidence="3" id="KW-0349">Heme</keyword>
<keyword evidence="7" id="KW-0503">Monooxygenase</keyword>